<dbReference type="Proteomes" id="UP000887578">
    <property type="component" value="Unplaced"/>
</dbReference>
<dbReference type="Gene3D" id="1.10.510.10">
    <property type="entry name" value="Transferase(Phosphotransferase) domain 1"/>
    <property type="match status" value="1"/>
</dbReference>
<dbReference type="GO" id="GO:0005524">
    <property type="term" value="F:ATP binding"/>
    <property type="evidence" value="ECO:0007669"/>
    <property type="project" value="UniProtKB-KW"/>
</dbReference>
<feature type="region of interest" description="Disordered" evidence="9">
    <location>
        <begin position="204"/>
        <end position="246"/>
    </location>
</feature>
<organism evidence="11 12">
    <name type="scientific">Panagrolaimus davidi</name>
    <dbReference type="NCBI Taxonomy" id="227884"/>
    <lineage>
        <taxon>Eukaryota</taxon>
        <taxon>Metazoa</taxon>
        <taxon>Ecdysozoa</taxon>
        <taxon>Nematoda</taxon>
        <taxon>Chromadorea</taxon>
        <taxon>Rhabditida</taxon>
        <taxon>Tylenchina</taxon>
        <taxon>Panagrolaimomorpha</taxon>
        <taxon>Panagrolaimoidea</taxon>
        <taxon>Panagrolaimidae</taxon>
        <taxon>Panagrolaimus</taxon>
    </lineage>
</organism>
<accession>A0A914QTH2</accession>
<evidence type="ECO:0000313" key="11">
    <source>
        <dbReference type="Proteomes" id="UP000887578"/>
    </source>
</evidence>
<proteinExistence type="predicted"/>
<dbReference type="GO" id="GO:0005634">
    <property type="term" value="C:nucleus"/>
    <property type="evidence" value="ECO:0007669"/>
    <property type="project" value="TreeGrafter"/>
</dbReference>
<evidence type="ECO:0000256" key="4">
    <source>
        <dbReference type="ARBA" id="ARBA00022741"/>
    </source>
</evidence>
<keyword evidence="3" id="KW-0808">Transferase</keyword>
<dbReference type="SUPFAM" id="SSF56112">
    <property type="entry name" value="Protein kinase-like (PK-like)"/>
    <property type="match status" value="1"/>
</dbReference>
<feature type="domain" description="Protein kinase" evidence="10">
    <location>
        <begin position="347"/>
        <end position="577"/>
    </location>
</feature>
<evidence type="ECO:0000256" key="1">
    <source>
        <dbReference type="ARBA" id="ARBA00012513"/>
    </source>
</evidence>
<sequence>MSGGTDRRNLSRKVKTAESWDKKLSEYDRCVTRELQTGRLPQTTATPKPKSVSVATKSPGIKLSKPNLLAIQPATKPSQSAPAVAKAPTKRGTTKSITSSRFTAPATRLTKGTSTKAPTPPVVRSSVRLAIAKTMVSPSKIKLSPSAAAAIAKPLTRNALICAPLSSSRSIAASKTASTLSLATPPIRASSRIVGGKNKRIDVSVPVASKRPRRNVEPQPHVSESESESDSDLENLPPPVLSPYYIDDDKIKKPKGKKLVKAHSPGFSSSLPQLNEVQPLPSASPVDELSTPSTSEVNKFEYFKYDQMELFGDLENEQERVQEYKPGEHYAADIGESLAAPKASYKYQITRKMGFGNFSLAWLAYETNEKQERKFVALKIFKANHKSTNEEIQNLKKVKSHDHIVRYYRSFKITRDGFKHDCAVFEPLGSTLLTLLKRANGDGAPVGITVAAIKKVARHVLLGLQHLHEVLNFVHTDIKPENILTSVTERSLFLAVKDVHDCDCKNDGIRAVSLRDKPLKNGLPQVKRDLQKILADTPLPLSTVPASKIDNRNTVSDEICWDVIRFKIIDLGNAVLH</sequence>
<comment type="catalytic activity">
    <reaction evidence="7">
        <text>L-threonyl-[protein] + ATP = O-phospho-L-threonyl-[protein] + ADP + H(+)</text>
        <dbReference type="Rhea" id="RHEA:46608"/>
        <dbReference type="Rhea" id="RHEA-COMP:11060"/>
        <dbReference type="Rhea" id="RHEA-COMP:11605"/>
        <dbReference type="ChEBI" id="CHEBI:15378"/>
        <dbReference type="ChEBI" id="CHEBI:30013"/>
        <dbReference type="ChEBI" id="CHEBI:30616"/>
        <dbReference type="ChEBI" id="CHEBI:61977"/>
        <dbReference type="ChEBI" id="CHEBI:456216"/>
        <dbReference type="EC" id="2.7.11.1"/>
    </reaction>
</comment>
<dbReference type="PANTHER" id="PTHR47634:SF9">
    <property type="entry name" value="PROTEIN KINASE DOMAIN-CONTAINING PROTEIN-RELATED"/>
    <property type="match status" value="1"/>
</dbReference>
<dbReference type="SMART" id="SM00220">
    <property type="entry name" value="S_TKc"/>
    <property type="match status" value="1"/>
</dbReference>
<evidence type="ECO:0000256" key="5">
    <source>
        <dbReference type="ARBA" id="ARBA00022777"/>
    </source>
</evidence>
<evidence type="ECO:0000259" key="10">
    <source>
        <dbReference type="PROSITE" id="PS50011"/>
    </source>
</evidence>
<dbReference type="InterPro" id="IPR000719">
    <property type="entry name" value="Prot_kinase_dom"/>
</dbReference>
<dbReference type="InterPro" id="IPR008271">
    <property type="entry name" value="Ser/Thr_kinase_AS"/>
</dbReference>
<feature type="region of interest" description="Disordered" evidence="9">
    <location>
        <begin position="1"/>
        <end position="121"/>
    </location>
</feature>
<dbReference type="PROSITE" id="PS50011">
    <property type="entry name" value="PROTEIN_KINASE_DOM"/>
    <property type="match status" value="1"/>
</dbReference>
<evidence type="ECO:0000256" key="3">
    <source>
        <dbReference type="ARBA" id="ARBA00022679"/>
    </source>
</evidence>
<dbReference type="Pfam" id="PF00069">
    <property type="entry name" value="Pkinase"/>
    <property type="match status" value="1"/>
</dbReference>
<evidence type="ECO:0000256" key="2">
    <source>
        <dbReference type="ARBA" id="ARBA00022527"/>
    </source>
</evidence>
<dbReference type="WBParaSite" id="PDA_v2.g4980.t1">
    <property type="protein sequence ID" value="PDA_v2.g4980.t1"/>
    <property type="gene ID" value="PDA_v2.g4980"/>
</dbReference>
<dbReference type="GO" id="GO:0050684">
    <property type="term" value="P:regulation of mRNA processing"/>
    <property type="evidence" value="ECO:0007669"/>
    <property type="project" value="TreeGrafter"/>
</dbReference>
<dbReference type="GO" id="GO:0005737">
    <property type="term" value="C:cytoplasm"/>
    <property type="evidence" value="ECO:0007669"/>
    <property type="project" value="TreeGrafter"/>
</dbReference>
<dbReference type="PANTHER" id="PTHR47634">
    <property type="entry name" value="PROTEIN KINASE DOMAIN-CONTAINING PROTEIN-RELATED"/>
    <property type="match status" value="1"/>
</dbReference>
<dbReference type="InterPro" id="IPR051334">
    <property type="entry name" value="SRPK"/>
</dbReference>
<feature type="region of interest" description="Disordered" evidence="9">
    <location>
        <begin position="262"/>
        <end position="292"/>
    </location>
</feature>
<keyword evidence="5" id="KW-0418">Kinase</keyword>
<name>A0A914QTH2_9BILA</name>
<evidence type="ECO:0000256" key="9">
    <source>
        <dbReference type="SAM" id="MobiDB-lite"/>
    </source>
</evidence>
<evidence type="ECO:0000313" key="12">
    <source>
        <dbReference type="WBParaSite" id="PDA_v2.g4980.t1"/>
    </source>
</evidence>
<evidence type="ECO:0000256" key="6">
    <source>
        <dbReference type="ARBA" id="ARBA00022840"/>
    </source>
</evidence>
<dbReference type="InterPro" id="IPR011009">
    <property type="entry name" value="Kinase-like_dom_sf"/>
</dbReference>
<dbReference type="PROSITE" id="PS00108">
    <property type="entry name" value="PROTEIN_KINASE_ST"/>
    <property type="match status" value="1"/>
</dbReference>
<dbReference type="EC" id="2.7.11.1" evidence="1"/>
<feature type="compositionally biased region" description="Polar residues" evidence="9">
    <location>
        <begin position="266"/>
        <end position="276"/>
    </location>
</feature>
<keyword evidence="11" id="KW-1185">Reference proteome</keyword>
<dbReference type="GO" id="GO:0000245">
    <property type="term" value="P:spliceosomal complex assembly"/>
    <property type="evidence" value="ECO:0007669"/>
    <property type="project" value="TreeGrafter"/>
</dbReference>
<keyword evidence="4" id="KW-0547">Nucleotide-binding</keyword>
<reference evidence="12" key="1">
    <citation type="submission" date="2022-11" db="UniProtKB">
        <authorList>
            <consortium name="WormBaseParasite"/>
        </authorList>
    </citation>
    <scope>IDENTIFICATION</scope>
</reference>
<protein>
    <recommendedName>
        <fullName evidence="1">non-specific serine/threonine protein kinase</fullName>
        <ecNumber evidence="1">2.7.11.1</ecNumber>
    </recommendedName>
</protein>
<keyword evidence="2" id="KW-0723">Serine/threonine-protein kinase</keyword>
<feature type="compositionally biased region" description="Basic and acidic residues" evidence="9">
    <location>
        <begin position="1"/>
        <end position="32"/>
    </location>
</feature>
<comment type="catalytic activity">
    <reaction evidence="8">
        <text>L-seryl-[protein] + ATP = O-phospho-L-seryl-[protein] + ADP + H(+)</text>
        <dbReference type="Rhea" id="RHEA:17989"/>
        <dbReference type="Rhea" id="RHEA-COMP:9863"/>
        <dbReference type="Rhea" id="RHEA-COMP:11604"/>
        <dbReference type="ChEBI" id="CHEBI:15378"/>
        <dbReference type="ChEBI" id="CHEBI:29999"/>
        <dbReference type="ChEBI" id="CHEBI:30616"/>
        <dbReference type="ChEBI" id="CHEBI:83421"/>
        <dbReference type="ChEBI" id="CHEBI:456216"/>
        <dbReference type="EC" id="2.7.11.1"/>
    </reaction>
</comment>
<evidence type="ECO:0000256" key="7">
    <source>
        <dbReference type="ARBA" id="ARBA00047899"/>
    </source>
</evidence>
<evidence type="ECO:0000256" key="8">
    <source>
        <dbReference type="ARBA" id="ARBA00048679"/>
    </source>
</evidence>
<dbReference type="GO" id="GO:0004674">
    <property type="term" value="F:protein serine/threonine kinase activity"/>
    <property type="evidence" value="ECO:0007669"/>
    <property type="project" value="UniProtKB-KW"/>
</dbReference>
<dbReference type="AlphaFoldDB" id="A0A914QTH2"/>
<dbReference type="Gene3D" id="3.30.200.20">
    <property type="entry name" value="Phosphorylase Kinase, domain 1"/>
    <property type="match status" value="1"/>
</dbReference>
<keyword evidence="6" id="KW-0067">ATP-binding</keyword>